<dbReference type="PANTHER" id="PTHR36766:SF52">
    <property type="entry name" value="LATE BLIGHT RESISTANCE PROTEIN HOMOLOG R1B-8"/>
    <property type="match status" value="1"/>
</dbReference>
<dbReference type="AlphaFoldDB" id="A0A8B8KAI0"/>
<dbReference type="Gene3D" id="3.80.10.10">
    <property type="entry name" value="Ribonuclease Inhibitor"/>
    <property type="match status" value="3"/>
</dbReference>
<dbReference type="SUPFAM" id="SSF52058">
    <property type="entry name" value="L domain-like"/>
    <property type="match status" value="1"/>
</dbReference>
<evidence type="ECO:0000313" key="2">
    <source>
        <dbReference type="Proteomes" id="UP000694853"/>
    </source>
</evidence>
<dbReference type="GO" id="GO:0006952">
    <property type="term" value="P:defense response"/>
    <property type="evidence" value="ECO:0007669"/>
    <property type="project" value="UniProtKB-KW"/>
</dbReference>
<keyword evidence="2" id="KW-1185">Reference proteome</keyword>
<accession>A0A8B8KAI0</accession>
<gene>
    <name evidence="3" type="primary">LOC113854111</name>
</gene>
<evidence type="ECO:0000256" key="1">
    <source>
        <dbReference type="ARBA" id="ARBA00022821"/>
    </source>
</evidence>
<name>A0A8B8KAI0_ABRPR</name>
<keyword evidence="1" id="KW-0611">Plant defense</keyword>
<dbReference type="Proteomes" id="UP000694853">
    <property type="component" value="Unplaced"/>
</dbReference>
<dbReference type="OrthoDB" id="1431738at2759"/>
<dbReference type="GeneID" id="113854111"/>
<dbReference type="PANTHER" id="PTHR36766">
    <property type="entry name" value="PLANT BROAD-SPECTRUM MILDEW RESISTANCE PROTEIN RPW8"/>
    <property type="match status" value="1"/>
</dbReference>
<reference evidence="2" key="1">
    <citation type="journal article" date="2019" name="Toxins">
        <title>Detection of Abrin-Like and Prepropulchellin-Like Toxin Genes and Transcripts Using Whole Genome Sequencing and Full-Length Transcript Sequencing of Abrus precatorius.</title>
        <authorList>
            <person name="Hovde B.T."/>
            <person name="Daligault H.E."/>
            <person name="Hanschen E.R."/>
            <person name="Kunde Y.A."/>
            <person name="Johnson M.B."/>
            <person name="Starkenburg S.R."/>
            <person name="Johnson S.L."/>
        </authorList>
    </citation>
    <scope>NUCLEOTIDE SEQUENCE [LARGE SCALE GENOMIC DNA]</scope>
</reference>
<evidence type="ECO:0000313" key="3">
    <source>
        <dbReference type="RefSeq" id="XP_027340770.1"/>
    </source>
</evidence>
<dbReference type="InterPro" id="IPR032675">
    <property type="entry name" value="LRR_dom_sf"/>
</dbReference>
<proteinExistence type="predicted"/>
<dbReference type="RefSeq" id="XP_027340770.1">
    <property type="nucleotide sequence ID" value="XM_027484969.1"/>
</dbReference>
<protein>
    <submittedName>
        <fullName evidence="3">Disease resistance protein At3g14460</fullName>
    </submittedName>
</protein>
<sequence>MVKTIGQEFYCSNASSQSFQPFPMLETLQFEQMSKWEEWLPFEGKGSNFPFPCLKRLCLFKCPMLGGNLPNRLPSLKEVRILECNQLEAKSCDLQWNTSIEEMSVRKGGEGWLSSLNLSYRRLSIEKRDSLQCLPRMILSANCLRYLTLTDIKSLVSLPTDGLPTSLHSLRITGCEKLELVCDERWHKYTSLEYLTLWNCDSLMSFPLDCFPALRNLWIYDCTNLEAITNKGGGASPNLLNGFTVHKCKKLRSLPEEMDLPALQSLYLSELPELASLSPRWLPSSLQDLGVDGGILSLSCMSKQELVCQFQRLTSLPHLGLSGLGDEDVINTLLREPSLPTSLTSVCLSNFYGLKWLEGKGLQHLTSLKELYISECGRLESLPEDQLPSSLEFLWINRCPLLQKRYENEKGEHFSKIAHIPAIKINRQVII</sequence>
<organism evidence="2 3">
    <name type="scientific">Abrus precatorius</name>
    <name type="common">Indian licorice</name>
    <name type="synonym">Glycine abrus</name>
    <dbReference type="NCBI Taxonomy" id="3816"/>
    <lineage>
        <taxon>Eukaryota</taxon>
        <taxon>Viridiplantae</taxon>
        <taxon>Streptophyta</taxon>
        <taxon>Embryophyta</taxon>
        <taxon>Tracheophyta</taxon>
        <taxon>Spermatophyta</taxon>
        <taxon>Magnoliopsida</taxon>
        <taxon>eudicotyledons</taxon>
        <taxon>Gunneridae</taxon>
        <taxon>Pentapetalae</taxon>
        <taxon>rosids</taxon>
        <taxon>fabids</taxon>
        <taxon>Fabales</taxon>
        <taxon>Fabaceae</taxon>
        <taxon>Papilionoideae</taxon>
        <taxon>50 kb inversion clade</taxon>
        <taxon>NPAAA clade</taxon>
        <taxon>indigoferoid/millettioid clade</taxon>
        <taxon>Abreae</taxon>
        <taxon>Abrus</taxon>
    </lineage>
</organism>
<reference evidence="3" key="2">
    <citation type="submission" date="2025-08" db="UniProtKB">
        <authorList>
            <consortium name="RefSeq"/>
        </authorList>
    </citation>
    <scope>IDENTIFICATION</scope>
    <source>
        <tissue evidence="3">Young leaves</tissue>
    </source>
</reference>
<dbReference type="KEGG" id="aprc:113854111"/>